<reference evidence="3 4" key="1">
    <citation type="submission" date="2017-02" db="EMBL/GenBank/DDBJ databases">
        <authorList>
            <person name="Dridi B."/>
        </authorList>
    </citation>
    <scope>NUCLEOTIDE SEQUENCE [LARGE SCALE GENOMIC DNA]</scope>
    <source>
        <strain evidence="3 4">JB380</strain>
    </source>
</reference>
<proteinExistence type="predicted"/>
<dbReference type="Gene3D" id="2.40.128.270">
    <property type="match status" value="1"/>
</dbReference>
<accession>A0A1R4I2N3</accession>
<dbReference type="InterPro" id="IPR005184">
    <property type="entry name" value="DUF306_Meta_HslJ"/>
</dbReference>
<evidence type="ECO:0000256" key="1">
    <source>
        <dbReference type="SAM" id="SignalP"/>
    </source>
</evidence>
<feature type="domain" description="DUF306" evidence="2">
    <location>
        <begin position="48"/>
        <end position="146"/>
    </location>
</feature>
<dbReference type="Proteomes" id="UP000196331">
    <property type="component" value="Unassembled WGS sequence"/>
</dbReference>
<dbReference type="PROSITE" id="PS51257">
    <property type="entry name" value="PROKAR_LIPOPROTEIN"/>
    <property type="match status" value="1"/>
</dbReference>
<feature type="chain" id="PRO_5012548842" description="DUF306 domain-containing protein" evidence="1">
    <location>
        <begin position="20"/>
        <end position="156"/>
    </location>
</feature>
<evidence type="ECO:0000313" key="3">
    <source>
        <dbReference type="EMBL" id="SJN14117.1"/>
    </source>
</evidence>
<organism evidence="3 4">
    <name type="scientific">Halomonas citrativorans</name>
    <dbReference type="NCBI Taxonomy" id="2742612"/>
    <lineage>
        <taxon>Bacteria</taxon>
        <taxon>Pseudomonadati</taxon>
        <taxon>Pseudomonadota</taxon>
        <taxon>Gammaproteobacteria</taxon>
        <taxon>Oceanospirillales</taxon>
        <taxon>Halomonadaceae</taxon>
        <taxon>Halomonas</taxon>
    </lineage>
</organism>
<dbReference type="OrthoDB" id="5348860at2"/>
<dbReference type="InterPro" id="IPR038670">
    <property type="entry name" value="HslJ-like_sf"/>
</dbReference>
<comment type="caution">
    <text evidence="3">The sequence shown here is derived from an EMBL/GenBank/DDBJ whole genome shotgun (WGS) entry which is preliminary data.</text>
</comment>
<evidence type="ECO:0000259" key="2">
    <source>
        <dbReference type="Pfam" id="PF03724"/>
    </source>
</evidence>
<protein>
    <recommendedName>
        <fullName evidence="2">DUF306 domain-containing protein</fullName>
    </recommendedName>
</protein>
<evidence type="ECO:0000313" key="4">
    <source>
        <dbReference type="Proteomes" id="UP000196331"/>
    </source>
</evidence>
<sequence>MSMKTLTLRHCLLPLCVSAALLLSACSSSPAPQEGHEAPSSAELSGAIVDQRWDLLLIGTDEKLAFNETPFFEISSDGTIAGYDGCNRFTGQISLGEGHRFDVKELASTRMACPDMENAAQVTNMLEGAYRYLIDHDRLVLFGPDSRVLGGWREGS</sequence>
<dbReference type="PANTHER" id="PTHR35535">
    <property type="entry name" value="HEAT SHOCK PROTEIN HSLJ"/>
    <property type="match status" value="1"/>
</dbReference>
<dbReference type="EMBL" id="FUKM01000053">
    <property type="protein sequence ID" value="SJN14117.1"/>
    <property type="molecule type" value="Genomic_DNA"/>
</dbReference>
<dbReference type="Pfam" id="PF03724">
    <property type="entry name" value="META"/>
    <property type="match status" value="1"/>
</dbReference>
<name>A0A1R4I2N3_9GAMM</name>
<feature type="signal peptide" evidence="1">
    <location>
        <begin position="1"/>
        <end position="19"/>
    </location>
</feature>
<dbReference type="AlphaFoldDB" id="A0A1R4I2N3"/>
<dbReference type="PANTHER" id="PTHR35535:SF2">
    <property type="entry name" value="DUF306 DOMAIN-CONTAINING PROTEIN"/>
    <property type="match status" value="1"/>
</dbReference>
<gene>
    <name evidence="3" type="ORF">CZ787_13535</name>
</gene>
<dbReference type="RefSeq" id="WP_087109949.1">
    <property type="nucleotide sequence ID" value="NZ_FUKM01000053.1"/>
</dbReference>
<keyword evidence="1" id="KW-0732">Signal</keyword>
<dbReference type="InterPro" id="IPR053147">
    <property type="entry name" value="Hsp_HslJ-like"/>
</dbReference>